<feature type="transmembrane region" description="Helical" evidence="2">
    <location>
        <begin position="62"/>
        <end position="91"/>
    </location>
</feature>
<feature type="transmembrane region" description="Helical" evidence="2">
    <location>
        <begin position="15"/>
        <end position="42"/>
    </location>
</feature>
<dbReference type="Gene3D" id="3.40.1000.70">
    <property type="entry name" value="PknH-like extracellular domain"/>
    <property type="match status" value="1"/>
</dbReference>
<gene>
    <name evidence="4" type="ORF">ACT17_03890</name>
</gene>
<dbReference type="RefSeq" id="WP_019345458.1">
    <property type="nucleotide sequence ID" value="NZ_AGSZ01000275.1"/>
</dbReference>
<keyword evidence="2" id="KW-0472">Membrane</keyword>
<dbReference type="EMBL" id="LFOD01000002">
    <property type="protein sequence ID" value="KMV19871.1"/>
    <property type="molecule type" value="Genomic_DNA"/>
</dbReference>
<evidence type="ECO:0000256" key="2">
    <source>
        <dbReference type="SAM" id="Phobius"/>
    </source>
</evidence>
<feature type="transmembrane region" description="Helical" evidence="2">
    <location>
        <begin position="103"/>
        <end position="126"/>
    </location>
</feature>
<dbReference type="InterPro" id="IPR026954">
    <property type="entry name" value="PknH-like_Extracell"/>
</dbReference>
<feature type="transmembrane region" description="Helical" evidence="2">
    <location>
        <begin position="178"/>
        <end position="198"/>
    </location>
</feature>
<sequence>MSDETKSLTQSAERWLSLAALVVAPASLITGLCYFYGLLFIHDRLHYFGVDPSTLGYTSADYAVITIRVFFFAAFRVLIVMALLVVLTVGVRRWAASARRIPLLRSIAWLAATTGAAGLIVAAVWLTSEYSMINWVIKGAPPIYMAGLIVAGIALLVAGYSVLALTGGAGSLGRLPKIAERTMLGLAVITTVGALFWVTKIYASDQGKQDGAYAAGRLWAADGEFTAVQLDTTEVLGIPASLIKKSTLPAEGPPAAPVYRYQCLRVLEAHGGRYVLVPARWSRENGYAITVTPDASHRITGVVNSTPVAKGGTVDPYWQCPEVVRVFQAPDLEAVMLSPETTQTLVEATHLSVSGPDTITPARDNPAHPNECVPEDFPEKTPSAREREFTGDGAWIRERAMIFDNPTQAEEFMAGAMDRWNACAGTTAPVHRRGEAQPRTLGTLGVQENILSVPDSAPASRIADCTQALTAKSNIVVAVDVCGTKDPSRAVAVAYAMRNRIPTD</sequence>
<feature type="transmembrane region" description="Helical" evidence="2">
    <location>
        <begin position="146"/>
        <end position="166"/>
    </location>
</feature>
<proteinExistence type="predicted"/>
<protein>
    <recommendedName>
        <fullName evidence="3">PknH-like extracellular domain-containing protein</fullName>
    </recommendedName>
</protein>
<keyword evidence="2" id="KW-1133">Transmembrane helix</keyword>
<name>A0A0J8UF40_9MYCO</name>
<dbReference type="PATRIC" id="fig|451644.5.peg.783"/>
<evidence type="ECO:0000259" key="3">
    <source>
        <dbReference type="Pfam" id="PF14032"/>
    </source>
</evidence>
<dbReference type="Pfam" id="PF14032">
    <property type="entry name" value="PknH_C"/>
    <property type="match status" value="1"/>
</dbReference>
<reference evidence="4 5" key="1">
    <citation type="submission" date="2015-06" db="EMBL/GenBank/DDBJ databases">
        <title>Genome sequence of Mycobacterium conceptionense strain MLE.</title>
        <authorList>
            <person name="Greninger A.L."/>
            <person name="Cunningham G."/>
            <person name="Chiu C.Y."/>
            <person name="Miller S."/>
        </authorList>
    </citation>
    <scope>NUCLEOTIDE SEQUENCE [LARGE SCALE GENOMIC DNA]</scope>
    <source>
        <strain evidence="4 5">MLE</strain>
    </source>
</reference>
<dbReference type="AlphaFoldDB" id="A0A0J8UF40"/>
<feature type="region of interest" description="Disordered" evidence="1">
    <location>
        <begin position="362"/>
        <end position="385"/>
    </location>
</feature>
<accession>A0A0J8UF40</accession>
<evidence type="ECO:0000313" key="5">
    <source>
        <dbReference type="Proteomes" id="UP000037594"/>
    </source>
</evidence>
<evidence type="ECO:0000256" key="1">
    <source>
        <dbReference type="SAM" id="MobiDB-lite"/>
    </source>
</evidence>
<dbReference type="OrthoDB" id="4350047at2"/>
<evidence type="ECO:0000313" key="4">
    <source>
        <dbReference type="EMBL" id="KMV19871.1"/>
    </source>
</evidence>
<organism evidence="4 5">
    <name type="scientific">Mycolicibacterium conceptionense</name>
    <dbReference type="NCBI Taxonomy" id="451644"/>
    <lineage>
        <taxon>Bacteria</taxon>
        <taxon>Bacillati</taxon>
        <taxon>Actinomycetota</taxon>
        <taxon>Actinomycetes</taxon>
        <taxon>Mycobacteriales</taxon>
        <taxon>Mycobacteriaceae</taxon>
        <taxon>Mycolicibacterium</taxon>
    </lineage>
</organism>
<dbReference type="Proteomes" id="UP000037594">
    <property type="component" value="Unassembled WGS sequence"/>
</dbReference>
<feature type="domain" description="PknH-like extracellular" evidence="3">
    <location>
        <begin position="331"/>
        <end position="499"/>
    </location>
</feature>
<keyword evidence="2" id="KW-0812">Transmembrane</keyword>
<dbReference type="InterPro" id="IPR038232">
    <property type="entry name" value="PknH-like_Extracell_sf"/>
</dbReference>
<comment type="caution">
    <text evidence="4">The sequence shown here is derived from an EMBL/GenBank/DDBJ whole genome shotgun (WGS) entry which is preliminary data.</text>
</comment>